<dbReference type="AlphaFoldDB" id="A0A3R7KEY1"/>
<evidence type="ECO:0008006" key="6">
    <source>
        <dbReference type="Google" id="ProtNLM"/>
    </source>
</evidence>
<evidence type="ECO:0000256" key="2">
    <source>
        <dbReference type="SAM" id="Phobius"/>
    </source>
</evidence>
<feature type="signal peptide" evidence="3">
    <location>
        <begin position="1"/>
        <end position="26"/>
    </location>
</feature>
<accession>A0A3R7KEY1</accession>
<keyword evidence="2" id="KW-1133">Transmembrane helix</keyword>
<reference evidence="4 5" key="1">
    <citation type="journal article" date="2018" name="BMC Genomics">
        <title>Genomic comparison of Trypanosoma conorhini and Trypanosoma rangeli to Trypanosoma cruzi strains of high and low virulence.</title>
        <authorList>
            <person name="Bradwell K.R."/>
            <person name="Koparde V.N."/>
            <person name="Matveyev A.V."/>
            <person name="Serrano M.G."/>
            <person name="Alves J.M."/>
            <person name="Parikh H."/>
            <person name="Huang B."/>
            <person name="Lee V."/>
            <person name="Espinosa-Alvarez O."/>
            <person name="Ortiz P.A."/>
            <person name="Costa-Martins A.G."/>
            <person name="Teixeira M.M."/>
            <person name="Buck G.A."/>
        </authorList>
    </citation>
    <scope>NUCLEOTIDE SEQUENCE [LARGE SCALE GENOMIC DNA]</scope>
    <source>
        <strain evidence="4 5">AM80</strain>
    </source>
</reference>
<gene>
    <name evidence="4" type="ORF">TraAM80_08397</name>
</gene>
<dbReference type="RefSeq" id="XP_029235011.1">
    <property type="nucleotide sequence ID" value="XM_029385149.1"/>
</dbReference>
<dbReference type="EMBL" id="MKGL01000409">
    <property type="protein sequence ID" value="RNE99109.1"/>
    <property type="molecule type" value="Genomic_DNA"/>
</dbReference>
<evidence type="ECO:0000256" key="3">
    <source>
        <dbReference type="SAM" id="SignalP"/>
    </source>
</evidence>
<keyword evidence="3" id="KW-0732">Signal</keyword>
<evidence type="ECO:0000256" key="1">
    <source>
        <dbReference type="SAM" id="MobiDB-lite"/>
    </source>
</evidence>
<feature type="chain" id="PRO_5018627296" description="Golgi/lysosome glycoprotein" evidence="3">
    <location>
        <begin position="27"/>
        <end position="460"/>
    </location>
</feature>
<keyword evidence="2" id="KW-0472">Membrane</keyword>
<dbReference type="OMA" id="ICSTTEN"/>
<evidence type="ECO:0000313" key="4">
    <source>
        <dbReference type="EMBL" id="RNE99109.1"/>
    </source>
</evidence>
<dbReference type="GeneID" id="40332330"/>
<dbReference type="OrthoDB" id="243317at2759"/>
<keyword evidence="5" id="KW-1185">Reference proteome</keyword>
<name>A0A3R7KEY1_TRYRA</name>
<feature type="region of interest" description="Disordered" evidence="1">
    <location>
        <begin position="420"/>
        <end position="460"/>
    </location>
</feature>
<proteinExistence type="predicted"/>
<comment type="caution">
    <text evidence="4">The sequence shown here is derived from an EMBL/GenBank/DDBJ whole genome shotgun (WGS) entry which is preliminary data.</text>
</comment>
<evidence type="ECO:0000313" key="5">
    <source>
        <dbReference type="Proteomes" id="UP000283634"/>
    </source>
</evidence>
<keyword evidence="2" id="KW-0812">Transmembrane</keyword>
<dbReference type="Proteomes" id="UP000283634">
    <property type="component" value="Unassembled WGS sequence"/>
</dbReference>
<feature type="compositionally biased region" description="Basic and acidic residues" evidence="1">
    <location>
        <begin position="443"/>
        <end position="453"/>
    </location>
</feature>
<organism evidence="4 5">
    <name type="scientific">Trypanosoma rangeli</name>
    <dbReference type="NCBI Taxonomy" id="5698"/>
    <lineage>
        <taxon>Eukaryota</taxon>
        <taxon>Discoba</taxon>
        <taxon>Euglenozoa</taxon>
        <taxon>Kinetoplastea</taxon>
        <taxon>Metakinetoplastina</taxon>
        <taxon>Trypanosomatida</taxon>
        <taxon>Trypanosomatidae</taxon>
        <taxon>Trypanosoma</taxon>
        <taxon>Herpetosoma</taxon>
    </lineage>
</organism>
<protein>
    <recommendedName>
        <fullName evidence="6">Golgi/lysosome glycoprotein</fullName>
    </recommendedName>
</protein>
<feature type="transmembrane region" description="Helical" evidence="2">
    <location>
        <begin position="273"/>
        <end position="296"/>
    </location>
</feature>
<sequence>MLFSPEKVVLTLFLLLLCGPATGAVGQVDVHVVNLTVVAIGWPNTAAELSRFEETVTSVVCGPLAHTASNKTPISCGGLLAPVSVGKLSVQAYAETVSPGDALLVRRTFWGWAHTYDSAMLETLTSAVSSVAGTPLSLLSKVSGVYTVPCRGKSSLEVLPLCASTSNCLTSILVDDLKESVMGTFCGYVPNPCSAHITTKMVTPNQVMVNITNLPNTLELALLFTDKVRSGVLHASRIELYSDGQLAQLYASDEGMYENNIKVVPQCDVETGLWMLSFIAIIPVLFVLFCYFWCMGRHHAKKVERRAIVEDELRALNMIEPQGAAETAPGAQQLVAYNNEYPQEASASQLQQQQQELYEGYDQFAAEDNFVYPQEFAADPQQEGEEYHDVYDQQAYNGVEGAAIGDEYVEPRLEATFHDDGTHVDENQNHGGHAASSQSGIQGDREGGARRDLAGNGIIM</sequence>